<dbReference type="Pfam" id="PF13145">
    <property type="entry name" value="Rotamase_2"/>
    <property type="match status" value="1"/>
</dbReference>
<dbReference type="InterPro" id="IPR000297">
    <property type="entry name" value="PPIase_PpiC"/>
</dbReference>
<keyword evidence="3" id="KW-0413">Isomerase</keyword>
<dbReference type="EMBL" id="JAQQXS010000012">
    <property type="protein sequence ID" value="MDC8786258.1"/>
    <property type="molecule type" value="Genomic_DNA"/>
</dbReference>
<proteinExistence type="predicted"/>
<evidence type="ECO:0000313" key="3">
    <source>
        <dbReference type="EMBL" id="MDC8786258.1"/>
    </source>
</evidence>
<feature type="compositionally biased region" description="Low complexity" evidence="1">
    <location>
        <begin position="1"/>
        <end position="17"/>
    </location>
</feature>
<name>A0ABT5KTJ0_9BURK</name>
<reference evidence="3 4" key="1">
    <citation type="submission" date="2022-10" db="EMBL/GenBank/DDBJ databases">
        <title>paucibacter sp. hw8 Genome sequencing.</title>
        <authorList>
            <person name="Park S."/>
        </authorList>
    </citation>
    <scope>NUCLEOTIDE SEQUENCE [LARGE SCALE GENOMIC DNA]</scope>
    <source>
        <strain evidence="4">hw8</strain>
    </source>
</reference>
<evidence type="ECO:0000259" key="2">
    <source>
        <dbReference type="Pfam" id="PF13145"/>
    </source>
</evidence>
<keyword evidence="4" id="KW-1185">Reference proteome</keyword>
<accession>A0ABT5KTJ0</accession>
<dbReference type="GO" id="GO:0016853">
    <property type="term" value="F:isomerase activity"/>
    <property type="evidence" value="ECO:0007669"/>
    <property type="project" value="UniProtKB-KW"/>
</dbReference>
<protein>
    <submittedName>
        <fullName evidence="3">Peptidylprolyl isomerase</fullName>
    </submittedName>
</protein>
<dbReference type="RefSeq" id="WP_273597375.1">
    <property type="nucleotide sequence ID" value="NZ_JAQQXS010000012.1"/>
</dbReference>
<evidence type="ECO:0000313" key="4">
    <source>
        <dbReference type="Proteomes" id="UP001219862"/>
    </source>
</evidence>
<feature type="region of interest" description="Disordered" evidence="1">
    <location>
        <begin position="1"/>
        <end position="28"/>
    </location>
</feature>
<feature type="domain" description="PpiC" evidence="2">
    <location>
        <begin position="142"/>
        <end position="256"/>
    </location>
</feature>
<organism evidence="3 4">
    <name type="scientific">Roseateles koreensis</name>
    <dbReference type="NCBI Taxonomy" id="2987526"/>
    <lineage>
        <taxon>Bacteria</taxon>
        <taxon>Pseudomonadati</taxon>
        <taxon>Pseudomonadota</taxon>
        <taxon>Betaproteobacteria</taxon>
        <taxon>Burkholderiales</taxon>
        <taxon>Sphaerotilaceae</taxon>
        <taxon>Roseateles</taxon>
    </lineage>
</organism>
<gene>
    <name evidence="3" type="ORF">PRZ01_13775</name>
</gene>
<dbReference type="Proteomes" id="UP001219862">
    <property type="component" value="Unassembled WGS sequence"/>
</dbReference>
<evidence type="ECO:0000256" key="1">
    <source>
        <dbReference type="SAM" id="MobiDB-lite"/>
    </source>
</evidence>
<feature type="region of interest" description="Disordered" evidence="1">
    <location>
        <begin position="288"/>
        <end position="317"/>
    </location>
</feature>
<sequence>MSASLSTSATPATASKPPATPRSQGHSRLQAALREPLLHFVLLGGMLFLADHWLMTRADDPRTIVMGPEVDAEATQIFSATRGHAPNAEELAALRQVWLDNEVLYREGLALQVDKGDASIRERVIFKALSVVDANVKLPKYDDKTLRSWFESHRVKYDEPPRYDFQEAVLDGTPTEAAVRAFVDALNAGTPGDAKAGLRVFKGRPQANLLQSYGAEFAKSLAAAPVGEWRAQPTQDGWRAIRLDALTSGKPGDFESLRGVVLQDWTDTVMAEQRSAAVHTLAQKYKIKAPSPSVDAKSGTSSTSSTSSKPTNKAEDQ</sequence>
<feature type="compositionally biased region" description="Low complexity" evidence="1">
    <location>
        <begin position="298"/>
        <end position="308"/>
    </location>
</feature>
<comment type="caution">
    <text evidence="3">The sequence shown here is derived from an EMBL/GenBank/DDBJ whole genome shotgun (WGS) entry which is preliminary data.</text>
</comment>